<proteinExistence type="predicted"/>
<sequence>MTKKKRKRPPWNEPGCTAQQQLGIPVAVYGTFGAASWKKYVAVQMIIIGVGASSSLLSVHHCGGLGQPH</sequence>
<gene>
    <name evidence="1" type="ORF">B9L19_08745</name>
</gene>
<keyword evidence="2" id="KW-1185">Reference proteome</keyword>
<dbReference type="AlphaFoldDB" id="A0AA91TGS0"/>
<evidence type="ECO:0000313" key="1">
    <source>
        <dbReference type="EMBL" id="OXB90067.1"/>
    </source>
</evidence>
<organism evidence="1 2">
    <name type="scientific">Geobacillus thermocatenulatus</name>
    <dbReference type="NCBI Taxonomy" id="33938"/>
    <lineage>
        <taxon>Bacteria</taxon>
        <taxon>Bacillati</taxon>
        <taxon>Bacillota</taxon>
        <taxon>Bacilli</taxon>
        <taxon>Bacillales</taxon>
        <taxon>Anoxybacillaceae</taxon>
        <taxon>Geobacillus</taxon>
        <taxon>Geobacillus thermoleovorans group</taxon>
    </lineage>
</organism>
<protein>
    <submittedName>
        <fullName evidence="1">Uncharacterized protein</fullName>
    </submittedName>
</protein>
<evidence type="ECO:0000313" key="2">
    <source>
        <dbReference type="Proteomes" id="UP000198378"/>
    </source>
</evidence>
<reference evidence="1 2" key="1">
    <citation type="submission" date="2017-05" db="EMBL/GenBank/DDBJ databases">
        <title>The genome sequence of Geobacillus thermocatenulatus DSM 730.</title>
        <authorList>
            <person name="Ramaloko W.T."/>
            <person name="Koen N."/>
            <person name="Polliack S."/>
            <person name="Aliyu H."/>
            <person name="Lebre P."/>
            <person name="Mohr T."/>
            <person name="Oswald F."/>
            <person name="Zwick M."/>
            <person name="Neumann A."/>
            <person name="Syldatk C."/>
            <person name="Cowan D."/>
            <person name="De Maayer P."/>
        </authorList>
    </citation>
    <scope>NUCLEOTIDE SEQUENCE [LARGE SCALE GENOMIC DNA]</scope>
    <source>
        <strain evidence="1 2">BGSC 93A1</strain>
    </source>
</reference>
<name>A0AA91TGS0_9BACL</name>
<dbReference type="EMBL" id="NEWK01000001">
    <property type="protein sequence ID" value="OXB90067.1"/>
    <property type="molecule type" value="Genomic_DNA"/>
</dbReference>
<comment type="caution">
    <text evidence="1">The sequence shown here is derived from an EMBL/GenBank/DDBJ whole genome shotgun (WGS) entry which is preliminary data.</text>
</comment>
<accession>A0AA91TGS0</accession>
<dbReference type="Proteomes" id="UP000198378">
    <property type="component" value="Unassembled WGS sequence"/>
</dbReference>